<keyword evidence="1" id="KW-0472">Membrane</keyword>
<keyword evidence="1" id="KW-1133">Transmembrane helix</keyword>
<feature type="domain" description="Alpha/beta-hydrolase N-terminal" evidence="2">
    <location>
        <begin position="1"/>
        <end position="79"/>
    </location>
</feature>
<evidence type="ECO:0000313" key="4">
    <source>
        <dbReference type="Proteomes" id="UP000599523"/>
    </source>
</evidence>
<dbReference type="Pfam" id="PF15420">
    <property type="entry name" value="Abhydrolase_9_N"/>
    <property type="match status" value="1"/>
</dbReference>
<name>A0A972FDG7_9RHOO</name>
<dbReference type="InterPro" id="IPR027788">
    <property type="entry name" value="Alpha/beta-hydrolase_N_dom"/>
</dbReference>
<dbReference type="Proteomes" id="UP000599523">
    <property type="component" value="Unassembled WGS sequence"/>
</dbReference>
<feature type="transmembrane region" description="Helical" evidence="1">
    <location>
        <begin position="38"/>
        <end position="59"/>
    </location>
</feature>
<accession>A0A972FDG7</accession>
<dbReference type="AlphaFoldDB" id="A0A972FDG7"/>
<organism evidence="3 4">
    <name type="scientific">Azoarcus taiwanensis</name>
    <dbReference type="NCBI Taxonomy" id="666964"/>
    <lineage>
        <taxon>Bacteria</taxon>
        <taxon>Pseudomonadati</taxon>
        <taxon>Pseudomonadota</taxon>
        <taxon>Betaproteobacteria</taxon>
        <taxon>Rhodocyclales</taxon>
        <taxon>Zoogloeaceae</taxon>
        <taxon>Azoarcus</taxon>
    </lineage>
</organism>
<protein>
    <recommendedName>
        <fullName evidence="2">Alpha/beta-hydrolase N-terminal domain-containing protein</fullName>
    </recommendedName>
</protein>
<sequence length="82" mass="9039">MQGLLSGVALAAGYGIGVFGRWLWRYLELPAARGRSRWIVKGVLGLLCIGIAVIFLIQASEWQNSVHSLMELPPVETNRPFS</sequence>
<feature type="transmembrane region" description="Helical" evidence="1">
    <location>
        <begin position="6"/>
        <end position="26"/>
    </location>
</feature>
<keyword evidence="1" id="KW-0812">Transmembrane</keyword>
<evidence type="ECO:0000313" key="3">
    <source>
        <dbReference type="EMBL" id="NMG04739.1"/>
    </source>
</evidence>
<reference evidence="3" key="1">
    <citation type="submission" date="2019-12" db="EMBL/GenBank/DDBJ databases">
        <title>Comparative genomics gives insights into the taxonomy of the Azoarcus-Aromatoleum group and reveals separate origins of nif in the plant-associated Azoarcus and non-plant-associated Aromatoleum sub-groups.</title>
        <authorList>
            <person name="Lafos M."/>
            <person name="Maluk M."/>
            <person name="Batista M."/>
            <person name="Junghare M."/>
            <person name="Carmona M."/>
            <person name="Faoro H."/>
            <person name="Cruz L.M."/>
            <person name="Battistoni F."/>
            <person name="De Souza E."/>
            <person name="Pedrosa F."/>
            <person name="Chen W.-M."/>
            <person name="Poole P.S."/>
            <person name="Dixon R.A."/>
            <person name="James E.K."/>
        </authorList>
    </citation>
    <scope>NUCLEOTIDE SEQUENCE</scope>
    <source>
        <strain evidence="3">NSC3</strain>
    </source>
</reference>
<evidence type="ECO:0000259" key="2">
    <source>
        <dbReference type="Pfam" id="PF15420"/>
    </source>
</evidence>
<gene>
    <name evidence="3" type="ORF">GPA21_17445</name>
</gene>
<comment type="caution">
    <text evidence="3">The sequence shown here is derived from an EMBL/GenBank/DDBJ whole genome shotgun (WGS) entry which is preliminary data.</text>
</comment>
<evidence type="ECO:0000256" key="1">
    <source>
        <dbReference type="SAM" id="Phobius"/>
    </source>
</evidence>
<keyword evidence="4" id="KW-1185">Reference proteome</keyword>
<dbReference type="EMBL" id="WTVM01000150">
    <property type="protein sequence ID" value="NMG04739.1"/>
    <property type="molecule type" value="Genomic_DNA"/>
</dbReference>
<proteinExistence type="predicted"/>
<feature type="non-terminal residue" evidence="3">
    <location>
        <position position="82"/>
    </location>
</feature>